<evidence type="ECO:0000313" key="2">
    <source>
        <dbReference type="EMBL" id="MFC3460415.1"/>
    </source>
</evidence>
<name>A0ABV7PME3_9BURK</name>
<reference evidence="3" key="1">
    <citation type="journal article" date="2019" name="Int. J. Syst. Evol. Microbiol.">
        <title>The Global Catalogue of Microorganisms (GCM) 10K type strain sequencing project: providing services to taxonomists for standard genome sequencing and annotation.</title>
        <authorList>
            <consortium name="The Broad Institute Genomics Platform"/>
            <consortium name="The Broad Institute Genome Sequencing Center for Infectious Disease"/>
            <person name="Wu L."/>
            <person name="Ma J."/>
        </authorList>
    </citation>
    <scope>NUCLEOTIDE SEQUENCE [LARGE SCALE GENOMIC DNA]</scope>
    <source>
        <strain evidence="3">CCM 7480</strain>
    </source>
</reference>
<organism evidence="2 3">
    <name type="scientific">Massilia haematophila</name>
    <dbReference type="NCBI Taxonomy" id="457923"/>
    <lineage>
        <taxon>Bacteria</taxon>
        <taxon>Pseudomonadati</taxon>
        <taxon>Pseudomonadota</taxon>
        <taxon>Betaproteobacteria</taxon>
        <taxon>Burkholderiales</taxon>
        <taxon>Oxalobacteraceae</taxon>
        <taxon>Telluria group</taxon>
        <taxon>Massilia</taxon>
    </lineage>
</organism>
<feature type="signal peptide" evidence="1">
    <location>
        <begin position="1"/>
        <end position="26"/>
    </location>
</feature>
<keyword evidence="3" id="KW-1185">Reference proteome</keyword>
<comment type="caution">
    <text evidence="2">The sequence shown here is derived from an EMBL/GenBank/DDBJ whole genome shotgun (WGS) entry which is preliminary data.</text>
</comment>
<evidence type="ECO:0000256" key="1">
    <source>
        <dbReference type="SAM" id="SignalP"/>
    </source>
</evidence>
<keyword evidence="1" id="KW-0732">Signal</keyword>
<dbReference type="RefSeq" id="WP_312547404.1">
    <property type="nucleotide sequence ID" value="NZ_JBHRVV010000001.1"/>
</dbReference>
<dbReference type="EMBL" id="JBHRVV010000001">
    <property type="protein sequence ID" value="MFC3460415.1"/>
    <property type="molecule type" value="Genomic_DNA"/>
</dbReference>
<protein>
    <submittedName>
        <fullName evidence="2">Uncharacterized protein</fullName>
    </submittedName>
</protein>
<feature type="chain" id="PRO_5045848717" evidence="1">
    <location>
        <begin position="27"/>
        <end position="58"/>
    </location>
</feature>
<accession>A0ABV7PME3</accession>
<proteinExistence type="predicted"/>
<gene>
    <name evidence="2" type="ORF">ACFOPH_19465</name>
</gene>
<sequence>MKLTLKKIAFVLSLGLGLGVSASVSAGSVDCETLALKCESGNAYACQLWDINCYSYEG</sequence>
<evidence type="ECO:0000313" key="3">
    <source>
        <dbReference type="Proteomes" id="UP001595665"/>
    </source>
</evidence>
<dbReference type="Proteomes" id="UP001595665">
    <property type="component" value="Unassembled WGS sequence"/>
</dbReference>